<dbReference type="KEGG" id="euz:DVS28_a1569"/>
<organism evidence="2 3">
    <name type="scientific">Euzebya pacifica</name>
    <dbReference type="NCBI Taxonomy" id="1608957"/>
    <lineage>
        <taxon>Bacteria</taxon>
        <taxon>Bacillati</taxon>
        <taxon>Actinomycetota</taxon>
        <taxon>Nitriliruptoria</taxon>
        <taxon>Euzebyales</taxon>
    </lineage>
</organism>
<dbReference type="PANTHER" id="PTHR21015:SF22">
    <property type="entry name" value="GLYCOSYLTRANSFERASE"/>
    <property type="match status" value="1"/>
</dbReference>
<keyword evidence="3" id="KW-1185">Reference proteome</keyword>
<dbReference type="InterPro" id="IPR007235">
    <property type="entry name" value="Glyco_trans_28_C"/>
</dbReference>
<dbReference type="AlphaFoldDB" id="A0A346XVL5"/>
<dbReference type="RefSeq" id="WP_114590947.1">
    <property type="nucleotide sequence ID" value="NZ_CP031165.1"/>
</dbReference>
<dbReference type="OrthoDB" id="9809594at2"/>
<dbReference type="Proteomes" id="UP000264006">
    <property type="component" value="Chromosome"/>
</dbReference>
<dbReference type="Pfam" id="PF04101">
    <property type="entry name" value="Glyco_tran_28_C"/>
    <property type="match status" value="1"/>
</dbReference>
<dbReference type="Gene3D" id="3.40.50.2000">
    <property type="entry name" value="Glycogen Phosphorylase B"/>
    <property type="match status" value="1"/>
</dbReference>
<gene>
    <name evidence="2" type="ORF">DVS28_a1569</name>
</gene>
<name>A0A346XVL5_9ACTN</name>
<reference evidence="2 3" key="1">
    <citation type="submission" date="2018-09" db="EMBL/GenBank/DDBJ databases">
        <title>Complete genome sequence of Euzebya sp. DY32-46 isolated from seawater of Pacific Ocean.</title>
        <authorList>
            <person name="Xu L."/>
            <person name="Wu Y.-H."/>
            <person name="Xu X.-W."/>
        </authorList>
    </citation>
    <scope>NUCLEOTIDE SEQUENCE [LARGE SCALE GENOMIC DNA]</scope>
    <source>
        <strain evidence="2 3">DY32-46</strain>
    </source>
</reference>
<accession>A0A346XVL5</accession>
<sequence length="348" mass="37800">MIGWYVHHHGSGHEVRARNVVPLLADEVVCFSSRPLDIPTASVRRLPLDVEPPATAWHAAQPTPTALHYAPLGVAGLRRRMGAMAAWMAESEPAAMVVDVSVEVTLLARLLSVPSIVVRQHGRRTDPPHRTAVDAASLLLAPYPEWLEEPWVPDAMRDRTVYTGGFSRFDHRDADRDDARSALGLDADVQMVVVLPGQGGRVGWPVHEAAAATGSWQWVVLGDVPAGPHVTTPGWVEDPWPWLAAADVIVSHGGHNAVMESVGSGRPVIVVPQDRPFDEQRHKAHLLAAHEVCLVRERWPRAAAWPALLDHAFDHGAPRAADLVDGKGVHRAADAIQSFIRTSRGATP</sequence>
<evidence type="ECO:0000259" key="1">
    <source>
        <dbReference type="Pfam" id="PF04101"/>
    </source>
</evidence>
<dbReference type="GO" id="GO:0016758">
    <property type="term" value="F:hexosyltransferase activity"/>
    <property type="evidence" value="ECO:0007669"/>
    <property type="project" value="InterPro"/>
</dbReference>
<evidence type="ECO:0000313" key="3">
    <source>
        <dbReference type="Proteomes" id="UP000264006"/>
    </source>
</evidence>
<evidence type="ECO:0000313" key="2">
    <source>
        <dbReference type="EMBL" id="AXV06262.1"/>
    </source>
</evidence>
<dbReference type="EMBL" id="CP031165">
    <property type="protein sequence ID" value="AXV06262.1"/>
    <property type="molecule type" value="Genomic_DNA"/>
</dbReference>
<dbReference type="SUPFAM" id="SSF53756">
    <property type="entry name" value="UDP-Glycosyltransferase/glycogen phosphorylase"/>
    <property type="match status" value="1"/>
</dbReference>
<protein>
    <recommendedName>
        <fullName evidence="1">Glycosyl transferase family 28 C-terminal domain-containing protein</fullName>
    </recommendedName>
</protein>
<dbReference type="PANTHER" id="PTHR21015">
    <property type="entry name" value="UDP-N-ACETYLGLUCOSAMINE--N-ACETYLMURAMYL-(PENTAPEPTIDE) PYROPHOSPHORYL-UNDECAPRENOL N-ACETYLGLUCOSAMINE TRANSFERASE 1"/>
    <property type="match status" value="1"/>
</dbReference>
<feature type="domain" description="Glycosyl transferase family 28 C-terminal" evidence="1">
    <location>
        <begin position="243"/>
        <end position="295"/>
    </location>
</feature>
<proteinExistence type="predicted"/>